<dbReference type="AlphaFoldDB" id="A0A067NTI6"/>
<gene>
    <name evidence="2" type="ORF">PLEOSDRAFT_168790</name>
</gene>
<dbReference type="Proteomes" id="UP000027073">
    <property type="component" value="Unassembled WGS sequence"/>
</dbReference>
<sequence length="217" mass="24528">MGGAGDGEVRWKRVVEKRVERGELENWRSRLRHDAADKFRITQNAGSRSRVLSPDVDGTEATASPGVRGRGDGTGGRSRIRESGSRVQKARTRSGPAVRQFSVLNAIAIAQEDDGYDGPKEQKGSDFVRRGKTTRPYGIRSPRERRSTREATPRRRRSEERKTGKLEDWKTERCRRVRAKAEKAAQCATTPHRQWVLKGVHANRIMRRGLGDGRKDE</sequence>
<feature type="region of interest" description="Disordered" evidence="1">
    <location>
        <begin position="110"/>
        <end position="170"/>
    </location>
</feature>
<proteinExistence type="predicted"/>
<dbReference type="VEuPathDB" id="FungiDB:PLEOSDRAFT_168790"/>
<reference evidence="3" key="1">
    <citation type="journal article" date="2014" name="Proc. Natl. Acad. Sci. U.S.A.">
        <title>Extensive sampling of basidiomycete genomes demonstrates inadequacy of the white-rot/brown-rot paradigm for wood decay fungi.</title>
        <authorList>
            <person name="Riley R."/>
            <person name="Salamov A.A."/>
            <person name="Brown D.W."/>
            <person name="Nagy L.G."/>
            <person name="Floudas D."/>
            <person name="Held B.W."/>
            <person name="Levasseur A."/>
            <person name="Lombard V."/>
            <person name="Morin E."/>
            <person name="Otillar R."/>
            <person name="Lindquist E.A."/>
            <person name="Sun H."/>
            <person name="LaButti K.M."/>
            <person name="Schmutz J."/>
            <person name="Jabbour D."/>
            <person name="Luo H."/>
            <person name="Baker S.E."/>
            <person name="Pisabarro A.G."/>
            <person name="Walton J.D."/>
            <person name="Blanchette R.A."/>
            <person name="Henrissat B."/>
            <person name="Martin F."/>
            <person name="Cullen D."/>
            <person name="Hibbett D.S."/>
            <person name="Grigoriev I.V."/>
        </authorList>
    </citation>
    <scope>NUCLEOTIDE SEQUENCE [LARGE SCALE GENOMIC DNA]</scope>
    <source>
        <strain evidence="3">PC15</strain>
    </source>
</reference>
<name>A0A067NTI6_PLEO1</name>
<dbReference type="EMBL" id="KL198009">
    <property type="protein sequence ID" value="KDQ26926.1"/>
    <property type="molecule type" value="Genomic_DNA"/>
</dbReference>
<organism evidence="2 3">
    <name type="scientific">Pleurotus ostreatus (strain PC15)</name>
    <name type="common">Oyster mushroom</name>
    <dbReference type="NCBI Taxonomy" id="1137138"/>
    <lineage>
        <taxon>Eukaryota</taxon>
        <taxon>Fungi</taxon>
        <taxon>Dikarya</taxon>
        <taxon>Basidiomycota</taxon>
        <taxon>Agaricomycotina</taxon>
        <taxon>Agaricomycetes</taxon>
        <taxon>Agaricomycetidae</taxon>
        <taxon>Agaricales</taxon>
        <taxon>Pleurotineae</taxon>
        <taxon>Pleurotaceae</taxon>
        <taxon>Pleurotus</taxon>
    </lineage>
</organism>
<dbReference type="HOGENOM" id="CLU_1272747_0_0_1"/>
<evidence type="ECO:0000256" key="1">
    <source>
        <dbReference type="SAM" id="MobiDB-lite"/>
    </source>
</evidence>
<evidence type="ECO:0000313" key="3">
    <source>
        <dbReference type="Proteomes" id="UP000027073"/>
    </source>
</evidence>
<protein>
    <submittedName>
        <fullName evidence="2">Uncharacterized protein</fullName>
    </submittedName>
</protein>
<feature type="compositionally biased region" description="Basic and acidic residues" evidence="1">
    <location>
        <begin position="141"/>
        <end position="170"/>
    </location>
</feature>
<evidence type="ECO:0000313" key="2">
    <source>
        <dbReference type="EMBL" id="KDQ26926.1"/>
    </source>
</evidence>
<dbReference type="InParanoid" id="A0A067NTI6"/>
<feature type="region of interest" description="Disordered" evidence="1">
    <location>
        <begin position="42"/>
        <end position="97"/>
    </location>
</feature>
<feature type="compositionally biased region" description="Basic and acidic residues" evidence="1">
    <location>
        <begin position="117"/>
        <end position="129"/>
    </location>
</feature>
<accession>A0A067NTI6</accession>